<evidence type="ECO:0000256" key="2">
    <source>
        <dbReference type="SAM" id="Phobius"/>
    </source>
</evidence>
<dbReference type="NCBIfam" id="TIGR02532">
    <property type="entry name" value="IV_pilin_GFxxxE"/>
    <property type="match status" value="1"/>
</dbReference>
<dbReference type="Proteomes" id="UP000295247">
    <property type="component" value="Unassembled WGS sequence"/>
</dbReference>
<comment type="caution">
    <text evidence="3">The sequence shown here is derived from an EMBL/GenBank/DDBJ whole genome shotgun (WGS) entry which is preliminary data.</text>
</comment>
<accession>A0A4R4AG59</accession>
<dbReference type="RefSeq" id="WP_123140001.1">
    <property type="nucleotide sequence ID" value="NZ_NRRH01000018.1"/>
</dbReference>
<keyword evidence="2" id="KW-0812">Transmembrane</keyword>
<dbReference type="PROSITE" id="PS00409">
    <property type="entry name" value="PROKAR_NTER_METHYL"/>
    <property type="match status" value="1"/>
</dbReference>
<organism evidence="3 4">
    <name type="scientific">Marichromatium gracile</name>
    <name type="common">Chromatium gracile</name>
    <dbReference type="NCBI Taxonomy" id="1048"/>
    <lineage>
        <taxon>Bacteria</taxon>
        <taxon>Pseudomonadati</taxon>
        <taxon>Pseudomonadota</taxon>
        <taxon>Gammaproteobacteria</taxon>
        <taxon>Chromatiales</taxon>
        <taxon>Chromatiaceae</taxon>
        <taxon>Marichromatium</taxon>
    </lineage>
</organism>
<feature type="transmembrane region" description="Helical" evidence="2">
    <location>
        <begin position="295"/>
        <end position="315"/>
    </location>
</feature>
<keyword evidence="2" id="KW-1133">Transmembrane helix</keyword>
<name>A0A4R4AG59_MARGR</name>
<feature type="transmembrane region" description="Helical" evidence="2">
    <location>
        <begin position="327"/>
        <end position="349"/>
    </location>
</feature>
<dbReference type="EMBL" id="SMDC01000002">
    <property type="protein sequence ID" value="TCW38222.1"/>
    <property type="molecule type" value="Genomic_DNA"/>
</dbReference>
<dbReference type="InterPro" id="IPR012902">
    <property type="entry name" value="N_methyl_site"/>
</dbReference>
<dbReference type="AlphaFoldDB" id="A0A4R4AG59"/>
<evidence type="ECO:0000313" key="4">
    <source>
        <dbReference type="Proteomes" id="UP000295247"/>
    </source>
</evidence>
<evidence type="ECO:0000313" key="3">
    <source>
        <dbReference type="EMBL" id="TCW38222.1"/>
    </source>
</evidence>
<feature type="transmembrane region" description="Helical" evidence="2">
    <location>
        <begin position="12"/>
        <end position="32"/>
    </location>
</feature>
<protein>
    <submittedName>
        <fullName evidence="3">Prepilin-type N-terminal cleavage/methylation domain-containing protein</fullName>
    </submittedName>
</protein>
<gene>
    <name evidence="3" type="ORF">EDC29_102113</name>
</gene>
<proteinExistence type="predicted"/>
<reference evidence="3 4" key="1">
    <citation type="submission" date="2019-03" db="EMBL/GenBank/DDBJ databases">
        <title>Genomic Encyclopedia of Type Strains, Phase IV (KMG-IV): sequencing the most valuable type-strain genomes for metagenomic binning, comparative biology and taxonomic classification.</title>
        <authorList>
            <person name="Goeker M."/>
        </authorList>
    </citation>
    <scope>NUCLEOTIDE SEQUENCE [LARGE SCALE GENOMIC DNA]</scope>
    <source>
        <strain evidence="3 4">DSM 203</strain>
    </source>
</reference>
<sequence length="398" mass="41950">MNAYQQKGLSLIELSVAMLALGAVAMLAVKLLPATREAVRESEVAPRVVSTHAALEGFAFVHARLPWADADGDGHEDEDTVIGLLPYVDLGLGAPLRNASDYDFLYAVYVRPDSADPRLDTALTVRRDRLHPYLAAGLPPTGAPRALGVANSLDLCQALGTAQDQTFSTDHVHIASSTAQEHVAYLLVDPGTADRDADGSLFDGRNSPNTATRTAFEHPTSPISASNDDRVHVRYFNELRERMGCTGVIAASGHAHPNVETTLAIFRQAARDYREQLKVVKEMASADVLGGASDVAAAASGIASASASLTVAIAATMNSYGAKSGAVVVATSGVAAAAGGAVFAALALVEKVEIEDEVKGRLDELDDLIDNQLDPLYDSVRNNVRAQDALGVFDDQHP</sequence>
<keyword evidence="2" id="KW-0472">Membrane</keyword>
<evidence type="ECO:0000256" key="1">
    <source>
        <dbReference type="SAM" id="MobiDB-lite"/>
    </source>
</evidence>
<feature type="region of interest" description="Disordered" evidence="1">
    <location>
        <begin position="201"/>
        <end position="224"/>
    </location>
</feature>